<evidence type="ECO:0000256" key="5">
    <source>
        <dbReference type="ARBA" id="ARBA00022989"/>
    </source>
</evidence>
<feature type="transmembrane region" description="Helical" evidence="7">
    <location>
        <begin position="222"/>
        <end position="246"/>
    </location>
</feature>
<proteinExistence type="predicted"/>
<dbReference type="PRINTS" id="PR00173">
    <property type="entry name" value="EDTRNSPORT"/>
</dbReference>
<feature type="transmembrane region" description="Helical" evidence="7">
    <location>
        <begin position="189"/>
        <end position="210"/>
    </location>
</feature>
<dbReference type="InterPro" id="IPR036458">
    <property type="entry name" value="Na:dicarbo_symporter_sf"/>
</dbReference>
<keyword evidence="4 7" id="KW-0812">Transmembrane</keyword>
<dbReference type="GO" id="GO:0006835">
    <property type="term" value="P:dicarboxylic acid transport"/>
    <property type="evidence" value="ECO:0007669"/>
    <property type="project" value="TreeGrafter"/>
</dbReference>
<evidence type="ECO:0000256" key="6">
    <source>
        <dbReference type="ARBA" id="ARBA00023136"/>
    </source>
</evidence>
<evidence type="ECO:0000256" key="7">
    <source>
        <dbReference type="SAM" id="Phobius"/>
    </source>
</evidence>
<organism evidence="8 9">
    <name type="scientific">Eiseniibacteriota bacterium</name>
    <dbReference type="NCBI Taxonomy" id="2212470"/>
    <lineage>
        <taxon>Bacteria</taxon>
        <taxon>Candidatus Eiseniibacteriota</taxon>
    </lineage>
</organism>
<comment type="subcellular location">
    <subcellularLocation>
        <location evidence="1">Cell membrane</location>
        <topology evidence="1">Multi-pass membrane protein</topology>
    </subcellularLocation>
</comment>
<evidence type="ECO:0000256" key="1">
    <source>
        <dbReference type="ARBA" id="ARBA00004651"/>
    </source>
</evidence>
<dbReference type="GO" id="GO:0005886">
    <property type="term" value="C:plasma membrane"/>
    <property type="evidence" value="ECO:0007669"/>
    <property type="project" value="UniProtKB-SubCell"/>
</dbReference>
<dbReference type="PANTHER" id="PTHR42865">
    <property type="entry name" value="PROTON/GLUTAMATE-ASPARTATE SYMPORTER"/>
    <property type="match status" value="1"/>
</dbReference>
<dbReference type="GO" id="GO:0015293">
    <property type="term" value="F:symporter activity"/>
    <property type="evidence" value="ECO:0007669"/>
    <property type="project" value="UniProtKB-KW"/>
</dbReference>
<dbReference type="Gene3D" id="1.10.3860.10">
    <property type="entry name" value="Sodium:dicarboxylate symporter"/>
    <property type="match status" value="1"/>
</dbReference>
<dbReference type="InterPro" id="IPR001991">
    <property type="entry name" value="Na-dicarboxylate_symporter"/>
</dbReference>
<feature type="transmembrane region" description="Helical" evidence="7">
    <location>
        <begin position="333"/>
        <end position="351"/>
    </location>
</feature>
<comment type="caution">
    <text evidence="8">The sequence shown here is derived from an EMBL/GenBank/DDBJ whole genome shotgun (WGS) entry which is preliminary data.</text>
</comment>
<evidence type="ECO:0000256" key="4">
    <source>
        <dbReference type="ARBA" id="ARBA00022692"/>
    </source>
</evidence>
<feature type="transmembrane region" description="Helical" evidence="7">
    <location>
        <begin position="357"/>
        <end position="377"/>
    </location>
</feature>
<evidence type="ECO:0000256" key="3">
    <source>
        <dbReference type="ARBA" id="ARBA00022475"/>
    </source>
</evidence>
<feature type="transmembrane region" description="Helical" evidence="7">
    <location>
        <begin position="150"/>
        <end position="168"/>
    </location>
</feature>
<name>A0A849SK63_UNCEI</name>
<dbReference type="PANTHER" id="PTHR42865:SF7">
    <property type="entry name" value="PROTON_GLUTAMATE-ASPARTATE SYMPORTER"/>
    <property type="match status" value="1"/>
</dbReference>
<evidence type="ECO:0000256" key="2">
    <source>
        <dbReference type="ARBA" id="ARBA00022448"/>
    </source>
</evidence>
<feature type="transmembrane region" description="Helical" evidence="7">
    <location>
        <begin position="76"/>
        <end position="98"/>
    </location>
</feature>
<evidence type="ECO:0000313" key="8">
    <source>
        <dbReference type="EMBL" id="NOT34841.1"/>
    </source>
</evidence>
<dbReference type="AlphaFoldDB" id="A0A849SK63"/>
<gene>
    <name evidence="8" type="ORF">HOP12_11820</name>
</gene>
<evidence type="ECO:0000313" key="9">
    <source>
        <dbReference type="Proteomes" id="UP000580839"/>
    </source>
</evidence>
<feature type="transmembrane region" description="Helical" evidence="7">
    <location>
        <begin position="44"/>
        <end position="64"/>
    </location>
</feature>
<keyword evidence="2" id="KW-0813">Transport</keyword>
<keyword evidence="3" id="KW-1003">Cell membrane</keyword>
<protein>
    <submittedName>
        <fullName evidence="8">Dicarboxylate/amino acid:cation symporter</fullName>
    </submittedName>
</protein>
<reference evidence="8 9" key="1">
    <citation type="submission" date="2020-04" db="EMBL/GenBank/DDBJ databases">
        <title>Metagenomic profiling of ammonia- and methane-oxidizing microorganisms in a Dutch drinking water treatment plant.</title>
        <authorList>
            <person name="Poghosyan L."/>
            <person name="Leucker S."/>
        </authorList>
    </citation>
    <scope>NUCLEOTIDE SEQUENCE [LARGE SCALE GENOMIC DNA]</scope>
    <source>
        <strain evidence="8">S-RSF-IL-03</strain>
    </source>
</reference>
<keyword evidence="5 7" id="KW-1133">Transmembrane helix</keyword>
<keyword evidence="6 7" id="KW-0472">Membrane</keyword>
<dbReference type="SUPFAM" id="SSF118215">
    <property type="entry name" value="Proton glutamate symport protein"/>
    <property type="match status" value="1"/>
</dbReference>
<accession>A0A849SK63</accession>
<dbReference type="Proteomes" id="UP000580839">
    <property type="component" value="Unassembled WGS sequence"/>
</dbReference>
<dbReference type="Pfam" id="PF00375">
    <property type="entry name" value="SDF"/>
    <property type="match status" value="1"/>
</dbReference>
<sequence>MLIGLALGALLGLAANALFAGSPALERVIRYGTEPAGKLFLRLLFMLVIPLIVSALSLGVSGLGDVRRLGRIGLKTFAYTVVVSIVAVLIGVAIINLLHPGVGLSPALRERLAASHSGAPAAAPASVSGVDFVLNLVPSNPIKAMVEGDMLAVMVFALFLGIGLALTRTEPARRMEEALQGLYDVVMRLLDLILQIAPIGVACLLFTLTARLGLEVLWSLGGYVFAVVLALAIHQFVVYSISVAWLGGMSPLKFFRAIREAMLTAFSTASSNATLPTSLRVAERELGLPPYVSRFVLTLGSTANQNGTALFEGMTVLFLAQFYGIELSLAQQVSVVFVCVLGGIGTAGVPAGSIPVIAMILGMVGIPAEGIGMILGVDRFLDMCRTTLNVTGDLAAAVVVSRGEPRTFAAD</sequence>
<dbReference type="EMBL" id="JABFRW010000150">
    <property type="protein sequence ID" value="NOT34841.1"/>
    <property type="molecule type" value="Genomic_DNA"/>
</dbReference>